<organism evidence="1 2">
    <name type="scientific">Marilutibacter aestuarii</name>
    <dbReference type="NCBI Taxonomy" id="1706195"/>
    <lineage>
        <taxon>Bacteria</taxon>
        <taxon>Pseudomonadati</taxon>
        <taxon>Pseudomonadota</taxon>
        <taxon>Gammaproteobacteria</taxon>
        <taxon>Lysobacterales</taxon>
        <taxon>Lysobacteraceae</taxon>
        <taxon>Marilutibacter</taxon>
    </lineage>
</organism>
<dbReference type="AlphaFoldDB" id="A0A507ZTP4"/>
<sequence length="187" mass="20411">MTERPPLSSAHELLRRTTADAHSRVDALLGGGLASSEGYGMYLRGMHRFIQVSEARLAGHGVMLGVARDRLEQDLAALSFEPIRPVAAPPPEPDRVARLGWEYVVSGASVGARYLLRQAQQLGYSAEHGARFLAGHAGDPVWPRFLVRLARERFTPDELDTLRDAALDAFAAAESAFKTARQENVHG</sequence>
<gene>
    <name evidence="1" type="ORF">FKV25_14975</name>
</gene>
<reference evidence="1 2" key="1">
    <citation type="submission" date="2019-06" db="EMBL/GenBank/DDBJ databases">
        <title>Lysobacter alkalisoli sp. nov. isolated from saline soil.</title>
        <authorList>
            <person name="Sun J.-Q."/>
            <person name="Xu L."/>
        </authorList>
    </citation>
    <scope>NUCLEOTIDE SEQUENCE [LARGE SCALE GENOMIC DNA]</scope>
    <source>
        <strain evidence="1 2">JCM 31130</strain>
    </source>
</reference>
<dbReference type="RefSeq" id="WP_141519594.1">
    <property type="nucleotide sequence ID" value="NZ_VICE01000146.1"/>
</dbReference>
<comment type="caution">
    <text evidence="1">The sequence shown here is derived from an EMBL/GenBank/DDBJ whole genome shotgun (WGS) entry which is preliminary data.</text>
</comment>
<dbReference type="InterPro" id="IPR016084">
    <property type="entry name" value="Haem_Oase-like_multi-hlx"/>
</dbReference>
<accession>A0A507ZTP4</accession>
<evidence type="ECO:0000313" key="1">
    <source>
        <dbReference type="EMBL" id="TQD39883.1"/>
    </source>
</evidence>
<dbReference type="SUPFAM" id="SSF48613">
    <property type="entry name" value="Heme oxygenase-like"/>
    <property type="match status" value="1"/>
</dbReference>
<dbReference type="OrthoDB" id="5974705at2"/>
<dbReference type="EMBL" id="VICE01000146">
    <property type="protein sequence ID" value="TQD39883.1"/>
    <property type="molecule type" value="Genomic_DNA"/>
</dbReference>
<dbReference type="Gene3D" id="1.20.910.10">
    <property type="entry name" value="Heme oxygenase-like"/>
    <property type="match status" value="1"/>
</dbReference>
<keyword evidence="2" id="KW-1185">Reference proteome</keyword>
<dbReference type="CDD" id="cd19166">
    <property type="entry name" value="HemeO-bac"/>
    <property type="match status" value="1"/>
</dbReference>
<dbReference type="Proteomes" id="UP000318212">
    <property type="component" value="Unassembled WGS sequence"/>
</dbReference>
<proteinExistence type="predicted"/>
<evidence type="ECO:0000313" key="2">
    <source>
        <dbReference type="Proteomes" id="UP000318212"/>
    </source>
</evidence>
<protein>
    <submittedName>
        <fullName evidence="1">Biliverdin-producing heme oxygenase</fullName>
    </submittedName>
</protein>
<name>A0A507ZTP4_9GAMM</name>